<dbReference type="PIRSF" id="PIRSF019455">
    <property type="entry name" value="CopR_AtkY"/>
    <property type="match status" value="1"/>
</dbReference>
<organism evidence="5 6">
    <name type="scientific">Apilactobacillus ozensis DSM 23829 = JCM 17196</name>
    <dbReference type="NCBI Taxonomy" id="1423781"/>
    <lineage>
        <taxon>Bacteria</taxon>
        <taxon>Bacillati</taxon>
        <taxon>Bacillota</taxon>
        <taxon>Bacilli</taxon>
        <taxon>Lactobacillales</taxon>
        <taxon>Lactobacillaceae</taxon>
        <taxon>Apilactobacillus</taxon>
    </lineage>
</organism>
<evidence type="ECO:0000313" key="5">
    <source>
        <dbReference type="EMBL" id="KRM69704.1"/>
    </source>
</evidence>
<proteinExistence type="inferred from homology"/>
<dbReference type="NCBIfam" id="TIGR02698">
    <property type="entry name" value="CopY_TcrY"/>
    <property type="match status" value="1"/>
</dbReference>
<dbReference type="InterPro" id="IPR014071">
    <property type="entry name" value="Cu_transp_CopY/TcrY"/>
</dbReference>
<dbReference type="Proteomes" id="UP000052012">
    <property type="component" value="Unassembled WGS sequence"/>
</dbReference>
<keyword evidence="3" id="KW-0238">DNA-binding</keyword>
<evidence type="ECO:0000256" key="4">
    <source>
        <dbReference type="ARBA" id="ARBA00023163"/>
    </source>
</evidence>
<dbReference type="OrthoDB" id="1849040at2"/>
<evidence type="ECO:0000256" key="3">
    <source>
        <dbReference type="ARBA" id="ARBA00023125"/>
    </source>
</evidence>
<keyword evidence="6" id="KW-1185">Reference proteome</keyword>
<dbReference type="InterPro" id="IPR036388">
    <property type="entry name" value="WH-like_DNA-bd_sf"/>
</dbReference>
<comment type="caution">
    <text evidence="5">The sequence shown here is derived from an EMBL/GenBank/DDBJ whole genome shotgun (WGS) entry which is preliminary data.</text>
</comment>
<dbReference type="STRING" id="1423781.FD06_GL000877"/>
<sequence length="145" mass="16649">MQNDITLNITSAEWEVMRIVWTLKKTDSKKIIEVLSSKKGWSASTIKTLIGRLLTKNALKSDKQKRKNIYFANIDEQDASELMAINAINNVCCMQQGTVIKYLINNLEIKKSDIRDLIEILKRKEKDAKTEINCNCLSCPKEEKL</sequence>
<dbReference type="SUPFAM" id="SSF46785">
    <property type="entry name" value="Winged helix' DNA-binding domain"/>
    <property type="match status" value="1"/>
</dbReference>
<evidence type="ECO:0000256" key="2">
    <source>
        <dbReference type="ARBA" id="ARBA00023015"/>
    </source>
</evidence>
<protein>
    <recommendedName>
        <fullName evidence="7">Penicillinase repressor</fullName>
    </recommendedName>
</protein>
<keyword evidence="4" id="KW-0804">Transcription</keyword>
<dbReference type="EMBL" id="AYYQ01000002">
    <property type="protein sequence ID" value="KRM69704.1"/>
    <property type="molecule type" value="Genomic_DNA"/>
</dbReference>
<dbReference type="PATRIC" id="fig|1423781.4.peg.911"/>
<evidence type="ECO:0000256" key="1">
    <source>
        <dbReference type="ARBA" id="ARBA00011046"/>
    </source>
</evidence>
<dbReference type="AlphaFoldDB" id="A0A0R2AQY4"/>
<dbReference type="GO" id="GO:0003677">
    <property type="term" value="F:DNA binding"/>
    <property type="evidence" value="ECO:0007669"/>
    <property type="project" value="UniProtKB-KW"/>
</dbReference>
<dbReference type="RefSeq" id="WP_056965595.1">
    <property type="nucleotide sequence ID" value="NZ_AYYQ01000002.1"/>
</dbReference>
<accession>A0A0R2AQY4</accession>
<name>A0A0R2AQY4_9LACO</name>
<dbReference type="Gene3D" id="1.10.10.10">
    <property type="entry name" value="Winged helix-like DNA-binding domain superfamily/Winged helix DNA-binding domain"/>
    <property type="match status" value="1"/>
</dbReference>
<comment type="similarity">
    <text evidence="1">Belongs to the BlaI transcriptional regulatory family.</text>
</comment>
<dbReference type="InterPro" id="IPR036390">
    <property type="entry name" value="WH_DNA-bd_sf"/>
</dbReference>
<dbReference type="Pfam" id="PF03965">
    <property type="entry name" value="Penicillinase_R"/>
    <property type="match status" value="1"/>
</dbReference>
<dbReference type="InterPro" id="IPR005650">
    <property type="entry name" value="BlaI_family"/>
</dbReference>
<evidence type="ECO:0000313" key="6">
    <source>
        <dbReference type="Proteomes" id="UP000052012"/>
    </source>
</evidence>
<keyword evidence="2" id="KW-0805">Transcription regulation</keyword>
<reference evidence="5 6" key="1">
    <citation type="journal article" date="2015" name="Genome Announc.">
        <title>Expanding the biotechnology potential of lactobacilli through comparative genomics of 213 strains and associated genera.</title>
        <authorList>
            <person name="Sun Z."/>
            <person name="Harris H.M."/>
            <person name="McCann A."/>
            <person name="Guo C."/>
            <person name="Argimon S."/>
            <person name="Zhang W."/>
            <person name="Yang X."/>
            <person name="Jeffery I.B."/>
            <person name="Cooney J.C."/>
            <person name="Kagawa T.F."/>
            <person name="Liu W."/>
            <person name="Song Y."/>
            <person name="Salvetti E."/>
            <person name="Wrobel A."/>
            <person name="Rasinkangas P."/>
            <person name="Parkhill J."/>
            <person name="Rea M.C."/>
            <person name="O'Sullivan O."/>
            <person name="Ritari J."/>
            <person name="Douillard F.P."/>
            <person name="Paul Ross R."/>
            <person name="Yang R."/>
            <person name="Briner A.E."/>
            <person name="Felis G.E."/>
            <person name="de Vos W.M."/>
            <person name="Barrangou R."/>
            <person name="Klaenhammer T.R."/>
            <person name="Caufield P.W."/>
            <person name="Cui Y."/>
            <person name="Zhang H."/>
            <person name="O'Toole P.W."/>
        </authorList>
    </citation>
    <scope>NUCLEOTIDE SEQUENCE [LARGE SCALE GENOMIC DNA]</scope>
    <source>
        <strain evidence="5 6">DSM 23829</strain>
    </source>
</reference>
<gene>
    <name evidence="5" type="ORF">FD06_GL000877</name>
</gene>
<dbReference type="GO" id="GO:0045892">
    <property type="term" value="P:negative regulation of DNA-templated transcription"/>
    <property type="evidence" value="ECO:0007669"/>
    <property type="project" value="InterPro"/>
</dbReference>
<evidence type="ECO:0008006" key="7">
    <source>
        <dbReference type="Google" id="ProtNLM"/>
    </source>
</evidence>